<name>A0A0N8ERW0_AEDAE</name>
<organism evidence="1">
    <name type="scientific">Aedes aegypti</name>
    <name type="common">Yellowfever mosquito</name>
    <name type="synonym">Culex aegypti</name>
    <dbReference type="NCBI Taxonomy" id="7159"/>
    <lineage>
        <taxon>Eukaryota</taxon>
        <taxon>Metazoa</taxon>
        <taxon>Ecdysozoa</taxon>
        <taxon>Arthropoda</taxon>
        <taxon>Hexapoda</taxon>
        <taxon>Insecta</taxon>
        <taxon>Pterygota</taxon>
        <taxon>Neoptera</taxon>
        <taxon>Endopterygota</taxon>
        <taxon>Diptera</taxon>
        <taxon>Nematocera</taxon>
        <taxon>Culicoidea</taxon>
        <taxon>Culicidae</taxon>
        <taxon>Culicinae</taxon>
        <taxon>Aedini</taxon>
        <taxon>Aedes</taxon>
        <taxon>Stegomyia</taxon>
    </lineage>
</organism>
<sequence length="79" mass="9242">DHFCICIEISRKFPTRKDPRQVGFEPTTLSLVMLNSCAFITTAIWAPKKRIKLMIFQFGKLCLTQSQQQLMKYGLRDFL</sequence>
<dbReference type="AlphaFoldDB" id="A0A0N8ERW0"/>
<accession>A0A0N8ERW0</accession>
<reference evidence="1" key="1">
    <citation type="journal article" date="2016" name="PLoS ONE">
        <title>A Deep Insight into the Sialome of Male and Female Aedes aegypti Mosquitoes.</title>
        <authorList>
            <person name="Ribeiro J.M."/>
            <person name="Martin-Martin I."/>
            <person name="Arca B."/>
            <person name="Calvo E."/>
        </authorList>
    </citation>
    <scope>NUCLEOTIDE SEQUENCE</scope>
    <source>
        <strain evidence="1">Liverpool</strain>
        <tissue evidence="1">Salivary glands</tissue>
    </source>
</reference>
<dbReference type="EMBL" id="GDUN01001170">
    <property type="protein sequence ID" value="JAN94749.1"/>
    <property type="molecule type" value="mRNA"/>
</dbReference>
<feature type="non-terminal residue" evidence="1">
    <location>
        <position position="1"/>
    </location>
</feature>
<protein>
    <submittedName>
        <fullName evidence="1">Uncharacterized protein</fullName>
    </submittedName>
</protein>
<evidence type="ECO:0000313" key="1">
    <source>
        <dbReference type="EMBL" id="JAN94749.1"/>
    </source>
</evidence>
<proteinExistence type="evidence at transcript level"/>